<dbReference type="GO" id="GO:0006508">
    <property type="term" value="P:proteolysis"/>
    <property type="evidence" value="ECO:0007669"/>
    <property type="project" value="UniProtKB-KW"/>
</dbReference>
<reference evidence="8" key="2">
    <citation type="journal article" date="2007" name="Science">
        <title>Draft genome sequence of the sexually transmitted pathogen Trichomonas vaginalis.</title>
        <authorList>
            <person name="Carlton J.M."/>
            <person name="Hirt R.P."/>
            <person name="Silva J.C."/>
            <person name="Delcher A.L."/>
            <person name="Schatz M."/>
            <person name="Zhao Q."/>
            <person name="Wortman J.R."/>
            <person name="Bidwell S.L."/>
            <person name="Alsmark U.C.M."/>
            <person name="Besteiro S."/>
            <person name="Sicheritz-Ponten T."/>
            <person name="Noel C.J."/>
            <person name="Dacks J.B."/>
            <person name="Foster P.G."/>
            <person name="Simillion C."/>
            <person name="Van de Peer Y."/>
            <person name="Miranda-Saavedra D."/>
            <person name="Barton G.J."/>
            <person name="Westrop G.D."/>
            <person name="Mueller S."/>
            <person name="Dessi D."/>
            <person name="Fiori P.L."/>
            <person name="Ren Q."/>
            <person name="Paulsen I."/>
            <person name="Zhang H."/>
            <person name="Bastida-Corcuera F.D."/>
            <person name="Simoes-Barbosa A."/>
            <person name="Brown M.T."/>
            <person name="Hayes R.D."/>
            <person name="Mukherjee M."/>
            <person name="Okumura C.Y."/>
            <person name="Schneider R."/>
            <person name="Smith A.J."/>
            <person name="Vanacova S."/>
            <person name="Villalvazo M."/>
            <person name="Haas B.J."/>
            <person name="Pertea M."/>
            <person name="Feldblyum T.V."/>
            <person name="Utterback T.R."/>
            <person name="Shu C.L."/>
            <person name="Osoegawa K."/>
            <person name="de Jong P.J."/>
            <person name="Hrdy I."/>
            <person name="Horvathova L."/>
            <person name="Zubacova Z."/>
            <person name="Dolezal P."/>
            <person name="Malik S.B."/>
            <person name="Logsdon J.M. Jr."/>
            <person name="Henze K."/>
            <person name="Gupta A."/>
            <person name="Wang C.C."/>
            <person name="Dunne R.L."/>
            <person name="Upcroft J.A."/>
            <person name="Upcroft P."/>
            <person name="White O."/>
            <person name="Salzberg S.L."/>
            <person name="Tang P."/>
            <person name="Chiu C.-H."/>
            <person name="Lee Y.-S."/>
            <person name="Embley T.M."/>
            <person name="Coombs G.H."/>
            <person name="Mottram J.C."/>
            <person name="Tachezy J."/>
            <person name="Fraser-Liggett C.M."/>
            <person name="Johnson P.J."/>
        </authorList>
    </citation>
    <scope>NUCLEOTIDE SEQUENCE [LARGE SCALE GENOMIC DNA]</scope>
    <source>
        <strain evidence="8">G3</strain>
    </source>
</reference>
<evidence type="ECO:0000313" key="8">
    <source>
        <dbReference type="EMBL" id="EAX97541.1"/>
    </source>
</evidence>
<evidence type="ECO:0000256" key="6">
    <source>
        <dbReference type="ARBA" id="ARBA00022833"/>
    </source>
</evidence>
<keyword evidence="5" id="KW-0378">Hydrolase</keyword>
<keyword evidence="4" id="KW-0479">Metal-binding</keyword>
<evidence type="ECO:0000256" key="4">
    <source>
        <dbReference type="ARBA" id="ARBA00022723"/>
    </source>
</evidence>
<evidence type="ECO:0000313" key="9">
    <source>
        <dbReference type="Proteomes" id="UP000001542"/>
    </source>
</evidence>
<comment type="cofactor">
    <cofactor evidence="1">
        <name>Zn(2+)</name>
        <dbReference type="ChEBI" id="CHEBI:29105"/>
    </cofactor>
</comment>
<dbReference type="GO" id="GO:0004222">
    <property type="term" value="F:metalloendopeptidase activity"/>
    <property type="evidence" value="ECO:0007669"/>
    <property type="project" value="InterPro"/>
</dbReference>
<dbReference type="RefSeq" id="XP_001310471.1">
    <property type="nucleotide sequence ID" value="XM_001310470.1"/>
</dbReference>
<keyword evidence="6" id="KW-0862">Zinc</keyword>
<dbReference type="VEuPathDB" id="TrichDB:TVAG_331280"/>
<evidence type="ECO:0000256" key="5">
    <source>
        <dbReference type="ARBA" id="ARBA00022801"/>
    </source>
</evidence>
<proteinExistence type="inferred from homology"/>
<evidence type="ECO:0000256" key="3">
    <source>
        <dbReference type="ARBA" id="ARBA00022670"/>
    </source>
</evidence>
<comment type="similarity">
    <text evidence="2">Belongs to the peptidase M8 family.</text>
</comment>
<dbReference type="VEuPathDB" id="TrichDB:TVAGG3_0757110"/>
<dbReference type="InParanoid" id="A2FC46"/>
<protein>
    <recommendedName>
        <fullName evidence="10">GP63-like</fullName>
    </recommendedName>
</protein>
<evidence type="ECO:0000256" key="7">
    <source>
        <dbReference type="ARBA" id="ARBA00023049"/>
    </source>
</evidence>
<keyword evidence="9" id="KW-1185">Reference proteome</keyword>
<dbReference type="GO" id="GO:0007155">
    <property type="term" value="P:cell adhesion"/>
    <property type="evidence" value="ECO:0007669"/>
    <property type="project" value="InterPro"/>
</dbReference>
<dbReference type="Gene3D" id="3.90.132.10">
    <property type="entry name" value="Leishmanolysin , domain 2"/>
    <property type="match status" value="1"/>
</dbReference>
<gene>
    <name evidence="8" type="ORF">TVAG_331280</name>
</gene>
<sequence length="130" mass="14591">MRVTDVTLAFFLDSGNYEVDWSMAQPLIYGNKDSIDGNYISGWPLSAPQNVLPDNYFYDPSQELNTAGYDFNTWGSLNTQTVDCSNKDTIAKQHYCNNPSFYNPKGYSIAGRNDALDFQMVKVPSFTCPA</sequence>
<evidence type="ECO:0008006" key="10">
    <source>
        <dbReference type="Google" id="ProtNLM"/>
    </source>
</evidence>
<dbReference type="SUPFAM" id="SSF55486">
    <property type="entry name" value="Metalloproteases ('zincins'), catalytic domain"/>
    <property type="match status" value="1"/>
</dbReference>
<name>A2FC46_TRIV3</name>
<dbReference type="GO" id="GO:0016020">
    <property type="term" value="C:membrane"/>
    <property type="evidence" value="ECO:0007669"/>
    <property type="project" value="InterPro"/>
</dbReference>
<dbReference type="PANTHER" id="PTHR10942">
    <property type="entry name" value="LEISHMANOLYSIN-LIKE PEPTIDASE"/>
    <property type="match status" value="1"/>
</dbReference>
<organism evidence="8 9">
    <name type="scientific">Trichomonas vaginalis (strain ATCC PRA-98 / G3)</name>
    <dbReference type="NCBI Taxonomy" id="412133"/>
    <lineage>
        <taxon>Eukaryota</taxon>
        <taxon>Metamonada</taxon>
        <taxon>Parabasalia</taxon>
        <taxon>Trichomonadida</taxon>
        <taxon>Trichomonadidae</taxon>
        <taxon>Trichomonas</taxon>
    </lineage>
</organism>
<reference evidence="8" key="1">
    <citation type="submission" date="2006-10" db="EMBL/GenBank/DDBJ databases">
        <authorList>
            <person name="Amadeo P."/>
            <person name="Zhao Q."/>
            <person name="Wortman J."/>
            <person name="Fraser-Liggett C."/>
            <person name="Carlton J."/>
        </authorList>
    </citation>
    <scope>NUCLEOTIDE SEQUENCE</scope>
    <source>
        <strain evidence="8">G3</strain>
    </source>
</reference>
<dbReference type="PANTHER" id="PTHR10942:SF0">
    <property type="entry name" value="LEISHMANOLYSIN-LIKE PEPTIDASE"/>
    <property type="match status" value="1"/>
</dbReference>
<dbReference type="InterPro" id="IPR001577">
    <property type="entry name" value="Peptidase_M8"/>
</dbReference>
<dbReference type="Proteomes" id="UP000001542">
    <property type="component" value="Unassembled WGS sequence"/>
</dbReference>
<evidence type="ECO:0000256" key="1">
    <source>
        <dbReference type="ARBA" id="ARBA00001947"/>
    </source>
</evidence>
<dbReference type="AlphaFoldDB" id="A2FC46"/>
<dbReference type="GO" id="GO:0046872">
    <property type="term" value="F:metal ion binding"/>
    <property type="evidence" value="ECO:0007669"/>
    <property type="project" value="UniProtKB-KW"/>
</dbReference>
<evidence type="ECO:0000256" key="2">
    <source>
        <dbReference type="ARBA" id="ARBA00005860"/>
    </source>
</evidence>
<keyword evidence="7" id="KW-0482">Metalloprotease</keyword>
<dbReference type="EMBL" id="DS113711">
    <property type="protein sequence ID" value="EAX97541.1"/>
    <property type="molecule type" value="Genomic_DNA"/>
</dbReference>
<accession>A2FC46</accession>
<keyword evidence="3" id="KW-0645">Protease</keyword>
<dbReference type="KEGG" id="tva:4755326"/>